<dbReference type="AlphaFoldDB" id="A0A0A9C5K0"/>
<protein>
    <submittedName>
        <fullName evidence="1">Uncharacterized protein</fullName>
    </submittedName>
</protein>
<reference evidence="1" key="1">
    <citation type="submission" date="2014-09" db="EMBL/GenBank/DDBJ databases">
        <authorList>
            <person name="Magalhaes I.L.F."/>
            <person name="Oliveira U."/>
            <person name="Santos F.R."/>
            <person name="Vidigal T.H.D.A."/>
            <person name="Brescovit A.D."/>
            <person name="Santos A.J."/>
        </authorList>
    </citation>
    <scope>NUCLEOTIDE SEQUENCE</scope>
    <source>
        <tissue evidence="1">Shoot tissue taken approximately 20 cm above the soil surface</tissue>
    </source>
</reference>
<organism evidence="1">
    <name type="scientific">Arundo donax</name>
    <name type="common">Giant reed</name>
    <name type="synonym">Donax arundinaceus</name>
    <dbReference type="NCBI Taxonomy" id="35708"/>
    <lineage>
        <taxon>Eukaryota</taxon>
        <taxon>Viridiplantae</taxon>
        <taxon>Streptophyta</taxon>
        <taxon>Embryophyta</taxon>
        <taxon>Tracheophyta</taxon>
        <taxon>Spermatophyta</taxon>
        <taxon>Magnoliopsida</taxon>
        <taxon>Liliopsida</taxon>
        <taxon>Poales</taxon>
        <taxon>Poaceae</taxon>
        <taxon>PACMAD clade</taxon>
        <taxon>Arundinoideae</taxon>
        <taxon>Arundineae</taxon>
        <taxon>Arundo</taxon>
    </lineage>
</organism>
<name>A0A0A9C5K0_ARUDO</name>
<reference evidence="1" key="2">
    <citation type="journal article" date="2015" name="Data Brief">
        <title>Shoot transcriptome of the giant reed, Arundo donax.</title>
        <authorList>
            <person name="Barrero R.A."/>
            <person name="Guerrero F.D."/>
            <person name="Moolhuijzen P."/>
            <person name="Goolsby J.A."/>
            <person name="Tidwell J."/>
            <person name="Bellgard S.E."/>
            <person name="Bellgard M.I."/>
        </authorList>
    </citation>
    <scope>NUCLEOTIDE SEQUENCE</scope>
    <source>
        <tissue evidence="1">Shoot tissue taken approximately 20 cm above the soil surface</tissue>
    </source>
</reference>
<proteinExistence type="predicted"/>
<evidence type="ECO:0000313" key="1">
    <source>
        <dbReference type="EMBL" id="JAD69733.1"/>
    </source>
</evidence>
<accession>A0A0A9C5K0</accession>
<sequence>MNHNRIKWQWLVRPLLDLGNGGGLSRLSYFLLDFLEFKYYMGAYNRS</sequence>
<dbReference type="EMBL" id="GBRH01228162">
    <property type="protein sequence ID" value="JAD69733.1"/>
    <property type="molecule type" value="Transcribed_RNA"/>
</dbReference>